<name>A0AAN8HS71_CHAGU</name>
<dbReference type="EMBL" id="JAURVH010001520">
    <property type="protein sequence ID" value="KAK5925702.1"/>
    <property type="molecule type" value="Genomic_DNA"/>
</dbReference>
<gene>
    <name evidence="1" type="ORF">CgunFtcFv8_018206</name>
</gene>
<proteinExistence type="predicted"/>
<organism evidence="1 2">
    <name type="scientific">Champsocephalus gunnari</name>
    <name type="common">Mackerel icefish</name>
    <dbReference type="NCBI Taxonomy" id="52237"/>
    <lineage>
        <taxon>Eukaryota</taxon>
        <taxon>Metazoa</taxon>
        <taxon>Chordata</taxon>
        <taxon>Craniata</taxon>
        <taxon>Vertebrata</taxon>
        <taxon>Euteleostomi</taxon>
        <taxon>Actinopterygii</taxon>
        <taxon>Neopterygii</taxon>
        <taxon>Teleostei</taxon>
        <taxon>Neoteleostei</taxon>
        <taxon>Acanthomorphata</taxon>
        <taxon>Eupercaria</taxon>
        <taxon>Perciformes</taxon>
        <taxon>Notothenioidei</taxon>
        <taxon>Channichthyidae</taxon>
        <taxon>Champsocephalus</taxon>
    </lineage>
</organism>
<evidence type="ECO:0000313" key="1">
    <source>
        <dbReference type="EMBL" id="KAK5925702.1"/>
    </source>
</evidence>
<evidence type="ECO:0000313" key="2">
    <source>
        <dbReference type="Proteomes" id="UP001331515"/>
    </source>
</evidence>
<dbReference type="AlphaFoldDB" id="A0AAN8HS71"/>
<protein>
    <submittedName>
        <fullName evidence="1">Uncharacterized protein</fullName>
    </submittedName>
</protein>
<sequence length="91" mass="10314">MAFEFMQPCLVYLGADSAAHTPVTFQRPGALHKARWMAKLLYTLKLALQHIALLPQGTITTWQQVLKIRAFANVISHRDGWSVHPIIRSSF</sequence>
<reference evidence="1 2" key="1">
    <citation type="journal article" date="2023" name="Mol. Biol. Evol.">
        <title>Genomics of Secondarily Temperate Adaptation in the Only Non-Antarctic Icefish.</title>
        <authorList>
            <person name="Rivera-Colon A.G."/>
            <person name="Rayamajhi N."/>
            <person name="Minhas B.F."/>
            <person name="Madrigal G."/>
            <person name="Bilyk K.T."/>
            <person name="Yoon V."/>
            <person name="Hune M."/>
            <person name="Gregory S."/>
            <person name="Cheng C.H.C."/>
            <person name="Catchen J.M."/>
        </authorList>
    </citation>
    <scope>NUCLEOTIDE SEQUENCE [LARGE SCALE GENOMIC DNA]</scope>
    <source>
        <tissue evidence="1">White muscle</tissue>
    </source>
</reference>
<keyword evidence="2" id="KW-1185">Reference proteome</keyword>
<accession>A0AAN8HS71</accession>
<dbReference type="Proteomes" id="UP001331515">
    <property type="component" value="Unassembled WGS sequence"/>
</dbReference>
<comment type="caution">
    <text evidence="1">The sequence shown here is derived from an EMBL/GenBank/DDBJ whole genome shotgun (WGS) entry which is preliminary data.</text>
</comment>